<feature type="active site" evidence="15">
    <location>
        <position position="66"/>
    </location>
</feature>
<dbReference type="CDD" id="cd06164">
    <property type="entry name" value="S2P-M50_SpoIVFB_CBS"/>
    <property type="match status" value="1"/>
</dbReference>
<evidence type="ECO:0000256" key="6">
    <source>
        <dbReference type="ARBA" id="ARBA00022723"/>
    </source>
</evidence>
<feature type="domain" description="Peptidase M50" evidence="17">
    <location>
        <begin position="55"/>
        <end position="127"/>
    </location>
</feature>
<keyword evidence="13" id="KW-0472">Membrane</keyword>
<keyword evidence="9 14" id="KW-0862">Zinc</keyword>
<name>A0A3B7MF70_9CYAN</name>
<comment type="similarity">
    <text evidence="2 14">Belongs to the peptidase M50B family.</text>
</comment>
<evidence type="ECO:0000313" key="19">
    <source>
        <dbReference type="Proteomes" id="UP000261812"/>
    </source>
</evidence>
<evidence type="ECO:0000313" key="18">
    <source>
        <dbReference type="EMBL" id="AXY68542.1"/>
    </source>
</evidence>
<evidence type="ECO:0000256" key="9">
    <source>
        <dbReference type="ARBA" id="ARBA00022833"/>
    </source>
</evidence>
<dbReference type="InterPro" id="IPR016483">
    <property type="entry name" value="UCP006404_Pept_M50_CBS"/>
</dbReference>
<evidence type="ECO:0000256" key="13">
    <source>
        <dbReference type="ARBA" id="ARBA00023136"/>
    </source>
</evidence>
<keyword evidence="3" id="KW-1003">Cell membrane</keyword>
<keyword evidence="4 14" id="KW-0645">Protease</keyword>
<keyword evidence="7" id="KW-0677">Repeat</keyword>
<dbReference type="Pfam" id="PF02163">
    <property type="entry name" value="Peptidase_M50"/>
    <property type="match status" value="2"/>
</dbReference>
<evidence type="ECO:0000256" key="1">
    <source>
        <dbReference type="ARBA" id="ARBA00004651"/>
    </source>
</evidence>
<feature type="binding site" evidence="16">
    <location>
        <position position="161"/>
    </location>
    <ligand>
        <name>Zn(2+)</name>
        <dbReference type="ChEBI" id="CHEBI:29105"/>
        <note>catalytic</note>
    </ligand>
</feature>
<gene>
    <name evidence="18" type="ORF">D3A95_12165</name>
</gene>
<dbReference type="GO" id="GO:0008237">
    <property type="term" value="F:metallopeptidase activity"/>
    <property type="evidence" value="ECO:0007669"/>
    <property type="project" value="UniProtKB-UniRule"/>
</dbReference>
<evidence type="ECO:0000256" key="2">
    <source>
        <dbReference type="ARBA" id="ARBA00007931"/>
    </source>
</evidence>
<keyword evidence="6 14" id="KW-0479">Metal-binding</keyword>
<dbReference type="GO" id="GO:0046872">
    <property type="term" value="F:metal ion binding"/>
    <property type="evidence" value="ECO:0007669"/>
    <property type="project" value="UniProtKB-UniRule"/>
</dbReference>
<keyword evidence="10" id="KW-1133">Transmembrane helix</keyword>
<evidence type="ECO:0000256" key="10">
    <source>
        <dbReference type="ARBA" id="ARBA00022989"/>
    </source>
</evidence>
<reference evidence="19" key="1">
    <citation type="submission" date="2018-09" db="EMBL/GenBank/DDBJ databases">
        <title>Complete genome sequence of thermophilic cyanobacteria strain Thermosynechococcus elongatus PKUAC-SCTE542.</title>
        <authorList>
            <person name="Liang Y."/>
            <person name="Tang J."/>
            <person name="Daroch M."/>
        </authorList>
    </citation>
    <scope>NUCLEOTIDE SEQUENCE [LARGE SCALE GENOMIC DNA]</scope>
    <source>
        <strain evidence="19">E542</strain>
    </source>
</reference>
<dbReference type="GO" id="GO:0006508">
    <property type="term" value="P:proteolysis"/>
    <property type="evidence" value="ECO:0007669"/>
    <property type="project" value="UniProtKB-KW"/>
</dbReference>
<dbReference type="Proteomes" id="UP000261812">
    <property type="component" value="Chromosome"/>
</dbReference>
<dbReference type="KEGG" id="tsq:D3A95_12165"/>
<evidence type="ECO:0000256" key="11">
    <source>
        <dbReference type="ARBA" id="ARBA00023049"/>
    </source>
</evidence>
<dbReference type="RefSeq" id="WP_181495226.1">
    <property type="nucleotide sequence ID" value="NZ_CP032152.1"/>
</dbReference>
<keyword evidence="12" id="KW-0129">CBS domain</keyword>
<evidence type="ECO:0000256" key="15">
    <source>
        <dbReference type="PIRSR" id="PIRSR006404-1"/>
    </source>
</evidence>
<accession>A0A3B7MF70</accession>
<dbReference type="PANTHER" id="PTHR39188:SF3">
    <property type="entry name" value="STAGE IV SPORULATION PROTEIN FB"/>
    <property type="match status" value="1"/>
</dbReference>
<comment type="cofactor">
    <cofactor evidence="14 16">
        <name>Zn(2+)</name>
        <dbReference type="ChEBI" id="CHEBI:29105"/>
    </cofactor>
    <text evidence="14 16">Binds 1 zinc ion per subunit.</text>
</comment>
<evidence type="ECO:0000256" key="14">
    <source>
        <dbReference type="PIRNR" id="PIRNR006404"/>
    </source>
</evidence>
<evidence type="ECO:0000259" key="17">
    <source>
        <dbReference type="Pfam" id="PF02163"/>
    </source>
</evidence>
<evidence type="ECO:0000256" key="4">
    <source>
        <dbReference type="ARBA" id="ARBA00022670"/>
    </source>
</evidence>
<keyword evidence="11 14" id="KW-0482">Metalloprotease</keyword>
<dbReference type="PIRSF" id="PIRSF006404">
    <property type="entry name" value="UCP006404_Pept_M50_CBS"/>
    <property type="match status" value="1"/>
</dbReference>
<dbReference type="InterPro" id="IPR046342">
    <property type="entry name" value="CBS_dom_sf"/>
</dbReference>
<keyword evidence="8 14" id="KW-0378">Hydrolase</keyword>
<sequence>MGQGWQVGRVFGIPLYIDRSWFLVILLFTFLNGSDWQATYPQWGALVWLMGFVVALLLFASVLLHELGHSLVARSQGITVRSITLFLFGGMAAIERESNTPGQAFQVAIAGPLVSFALFALLQGAAVVLPADHPLHELVLYLANINFVLGVFNLLPGLPLDGGQVLKAAVWKLTGNRFQGMRWAARSGQVLGWLAISFGLFVTLLGSGNGLWLGLLGWFALQNATLYNRLSQLQEALVTLTAADAMTRDFRVIEGTLSLREFADRYLLLADRQPTAYFVATDGRYRGYLDSQALNHVERSRWEVTPVEELAVPLRAIATVKETDSLAKTVCTLEEQQQRFVTVLTPADAVAGVIDRGDILLALAKQLHWQLGKQDIQRLKREKHYPPELQLLELAKTALQFQGSDRGTSLVSQVR</sequence>
<evidence type="ECO:0000256" key="7">
    <source>
        <dbReference type="ARBA" id="ARBA00022737"/>
    </source>
</evidence>
<feature type="binding site" evidence="16">
    <location>
        <position position="65"/>
    </location>
    <ligand>
        <name>Zn(2+)</name>
        <dbReference type="ChEBI" id="CHEBI:29105"/>
        <note>catalytic</note>
    </ligand>
</feature>
<feature type="domain" description="Peptidase M50" evidence="17">
    <location>
        <begin position="135"/>
        <end position="177"/>
    </location>
</feature>
<dbReference type="PANTHER" id="PTHR39188">
    <property type="entry name" value="MEMBRANE-ASSOCIATED ZINC METALLOPROTEASE M50B"/>
    <property type="match status" value="1"/>
</dbReference>
<evidence type="ECO:0000256" key="5">
    <source>
        <dbReference type="ARBA" id="ARBA00022692"/>
    </source>
</evidence>
<organism evidence="18 19">
    <name type="scientific">Thermosynechococcus sichuanensis E542</name>
    <dbReference type="NCBI Taxonomy" id="2016101"/>
    <lineage>
        <taxon>Bacteria</taxon>
        <taxon>Bacillati</taxon>
        <taxon>Cyanobacteriota</taxon>
        <taxon>Cyanophyceae</taxon>
        <taxon>Acaryochloridales</taxon>
        <taxon>Thermosynechococcaceae</taxon>
        <taxon>Thermosynechococcus</taxon>
        <taxon>Thermosynechococcus sichuanensis</taxon>
    </lineage>
</organism>
<dbReference type="InterPro" id="IPR008915">
    <property type="entry name" value="Peptidase_M50"/>
</dbReference>
<evidence type="ECO:0000256" key="16">
    <source>
        <dbReference type="PIRSR" id="PIRSR006404-2"/>
    </source>
</evidence>
<keyword evidence="5" id="KW-0812">Transmembrane</keyword>
<dbReference type="AlphaFoldDB" id="A0A3B7MF70"/>
<evidence type="ECO:0000256" key="8">
    <source>
        <dbReference type="ARBA" id="ARBA00022801"/>
    </source>
</evidence>
<dbReference type="GO" id="GO:0005886">
    <property type="term" value="C:plasma membrane"/>
    <property type="evidence" value="ECO:0007669"/>
    <property type="project" value="UniProtKB-SubCell"/>
</dbReference>
<keyword evidence="19" id="KW-1185">Reference proteome</keyword>
<protein>
    <recommendedName>
        <fullName evidence="14">Zinc metalloprotease</fullName>
    </recommendedName>
</protein>
<dbReference type="Gene3D" id="3.10.580.10">
    <property type="entry name" value="CBS-domain"/>
    <property type="match status" value="1"/>
</dbReference>
<comment type="subcellular location">
    <subcellularLocation>
        <location evidence="1">Cell membrane</location>
        <topology evidence="1">Multi-pass membrane protein</topology>
    </subcellularLocation>
</comment>
<evidence type="ECO:0000256" key="3">
    <source>
        <dbReference type="ARBA" id="ARBA00022475"/>
    </source>
</evidence>
<dbReference type="SUPFAM" id="SSF54631">
    <property type="entry name" value="CBS-domain pair"/>
    <property type="match status" value="1"/>
</dbReference>
<dbReference type="EMBL" id="CP032152">
    <property type="protein sequence ID" value="AXY68542.1"/>
    <property type="molecule type" value="Genomic_DNA"/>
</dbReference>
<proteinExistence type="inferred from homology"/>
<feature type="binding site" evidence="16">
    <location>
        <position position="69"/>
    </location>
    <ligand>
        <name>Zn(2+)</name>
        <dbReference type="ChEBI" id="CHEBI:29105"/>
        <note>catalytic</note>
    </ligand>
</feature>
<evidence type="ECO:0000256" key="12">
    <source>
        <dbReference type="ARBA" id="ARBA00023122"/>
    </source>
</evidence>